<dbReference type="Proteomes" id="UP000298061">
    <property type="component" value="Unassembled WGS sequence"/>
</dbReference>
<proteinExistence type="predicted"/>
<comment type="caution">
    <text evidence="1">The sequence shown here is derived from an EMBL/GenBank/DDBJ whole genome shotgun (WGS) entry which is preliminary data.</text>
</comment>
<protein>
    <submittedName>
        <fullName evidence="1">Uncharacterized protein</fullName>
    </submittedName>
</protein>
<evidence type="ECO:0000313" key="1">
    <source>
        <dbReference type="EMBL" id="TFY73744.1"/>
    </source>
</evidence>
<gene>
    <name evidence="1" type="ORF">EWM64_g10269</name>
</gene>
<dbReference type="AlphaFoldDB" id="A0A4Y9ZH46"/>
<sequence>MSSIRVRHRFVNLAVPLAASPPLLLLHPHCTSDGKSRHTPNPLAAVLSPFLSAHSHFREISTSHVHELGTTLTHAWDLPSLFIKETPDVHPDKLRLHRVKEVMERMSHAMNECQHRHEI</sequence>
<dbReference type="EMBL" id="SFCI01002584">
    <property type="protein sequence ID" value="TFY73744.1"/>
    <property type="molecule type" value="Genomic_DNA"/>
</dbReference>
<organism evidence="1 2">
    <name type="scientific">Hericium alpestre</name>
    <dbReference type="NCBI Taxonomy" id="135208"/>
    <lineage>
        <taxon>Eukaryota</taxon>
        <taxon>Fungi</taxon>
        <taxon>Dikarya</taxon>
        <taxon>Basidiomycota</taxon>
        <taxon>Agaricomycotina</taxon>
        <taxon>Agaricomycetes</taxon>
        <taxon>Russulales</taxon>
        <taxon>Hericiaceae</taxon>
        <taxon>Hericium</taxon>
    </lineage>
</organism>
<name>A0A4Y9ZH46_9AGAM</name>
<accession>A0A4Y9ZH46</accession>
<evidence type="ECO:0000313" key="2">
    <source>
        <dbReference type="Proteomes" id="UP000298061"/>
    </source>
</evidence>
<keyword evidence="2" id="KW-1185">Reference proteome</keyword>
<reference evidence="1 2" key="1">
    <citation type="submission" date="2019-02" db="EMBL/GenBank/DDBJ databases">
        <title>Genome sequencing of the rare red list fungi Hericium alpestre (H. flagellum).</title>
        <authorList>
            <person name="Buettner E."/>
            <person name="Kellner H."/>
        </authorList>
    </citation>
    <scope>NUCLEOTIDE SEQUENCE [LARGE SCALE GENOMIC DNA]</scope>
    <source>
        <strain evidence="1 2">DSM 108284</strain>
    </source>
</reference>